<name>A0A3N0AGH9_9ACTN</name>
<evidence type="ECO:0000313" key="2">
    <source>
        <dbReference type="Proteomes" id="UP000267368"/>
    </source>
</evidence>
<dbReference type="GO" id="GO:0003677">
    <property type="term" value="F:DNA binding"/>
    <property type="evidence" value="ECO:0007669"/>
    <property type="project" value="InterPro"/>
</dbReference>
<accession>A0A3N0AGH9</accession>
<keyword evidence="2" id="KW-1185">Reference proteome</keyword>
<dbReference type="AlphaFoldDB" id="A0A3N0AGH9"/>
<proteinExistence type="predicted"/>
<dbReference type="Proteomes" id="UP000267368">
    <property type="component" value="Unassembled WGS sequence"/>
</dbReference>
<dbReference type="InterPro" id="IPR010982">
    <property type="entry name" value="Lambda_DNA-bd_dom_sf"/>
</dbReference>
<dbReference type="EMBL" id="QICB01000002">
    <property type="protein sequence ID" value="RNL20785.1"/>
    <property type="molecule type" value="Genomic_DNA"/>
</dbReference>
<evidence type="ECO:0000313" key="1">
    <source>
        <dbReference type="EMBL" id="RNL20785.1"/>
    </source>
</evidence>
<dbReference type="Gene3D" id="1.10.260.40">
    <property type="entry name" value="lambda repressor-like DNA-binding domains"/>
    <property type="match status" value="1"/>
</dbReference>
<comment type="caution">
    <text evidence="1">The sequence shown here is derived from an EMBL/GenBank/DDBJ whole genome shotgun (WGS) entry which is preliminary data.</text>
</comment>
<evidence type="ECO:0008006" key="3">
    <source>
        <dbReference type="Google" id="ProtNLM"/>
    </source>
</evidence>
<dbReference type="OrthoDB" id="3259824at2"/>
<dbReference type="SUPFAM" id="SSF47413">
    <property type="entry name" value="lambda repressor-like DNA-binding domains"/>
    <property type="match status" value="1"/>
</dbReference>
<gene>
    <name evidence="1" type="ORF">DMP07_04200</name>
</gene>
<reference evidence="2" key="1">
    <citation type="submission" date="2018-05" db="EMBL/GenBank/DDBJ databases">
        <title>Genome Sequencing of selected type strains of the family Eggerthellaceae.</title>
        <authorList>
            <person name="Danylec N."/>
            <person name="Stoll D.A."/>
            <person name="Doetsch A."/>
            <person name="Huch M."/>
        </authorList>
    </citation>
    <scope>NUCLEOTIDE SEQUENCE [LARGE SCALE GENOMIC DNA]</scope>
    <source>
        <strain evidence="2">DSM 17537</strain>
    </source>
</reference>
<protein>
    <recommendedName>
        <fullName evidence="3">HTH cro/C1-type domain-containing protein</fullName>
    </recommendedName>
</protein>
<sequence>MGMSAEFRARRERCGLMQCDVADACGVNIKTVKRWENPDWGDAPADAWAFLEAVEGARRAVVKQAEDVALRYGERGAVQLTYYRTQEQFDEFGRDEGPFGVANANAIAVADRLESMGFDVAWAYPDDRDNVYHGGGVAYVVTARERVLRLVDGDIREMDVNPYADPDVVYDGHDLEEARAAVAEFVADNPCEFEEQGLSAVVSYHDLDGVAIDGEDEAESCPELCATTLNPEARGLLERYADAVDEIADELGW</sequence>
<organism evidence="1 2">
    <name type="scientific">Slackia faecicanis</name>
    <dbReference type="NCBI Taxonomy" id="255723"/>
    <lineage>
        <taxon>Bacteria</taxon>
        <taxon>Bacillati</taxon>
        <taxon>Actinomycetota</taxon>
        <taxon>Coriobacteriia</taxon>
        <taxon>Eggerthellales</taxon>
        <taxon>Eggerthellaceae</taxon>
        <taxon>Slackia</taxon>
    </lineage>
</organism>
<dbReference type="RefSeq" id="WP_123197884.1">
    <property type="nucleotide sequence ID" value="NZ_QICB01000002.1"/>
</dbReference>